<protein>
    <recommendedName>
        <fullName evidence="4">DUF2415 domain-containing protein</fullName>
    </recommendedName>
</protein>
<dbReference type="SUPFAM" id="SSF50978">
    <property type="entry name" value="WD40 repeat-like"/>
    <property type="match status" value="1"/>
</dbReference>
<evidence type="ECO:0008006" key="4">
    <source>
        <dbReference type="Google" id="ProtNLM"/>
    </source>
</evidence>
<dbReference type="PANTHER" id="PTHR43991">
    <property type="entry name" value="WD REPEAT PROTEIN (AFU_ORTHOLOGUE AFUA_8G05640)-RELATED"/>
    <property type="match status" value="1"/>
</dbReference>
<name>A0A507C3V8_9FUNG</name>
<keyword evidence="3" id="KW-1185">Reference proteome</keyword>
<feature type="compositionally biased region" description="Low complexity" evidence="1">
    <location>
        <begin position="200"/>
        <end position="211"/>
    </location>
</feature>
<gene>
    <name evidence="2" type="ORF">SmJEL517_g03251</name>
</gene>
<accession>A0A507C3V8</accession>
<dbReference type="RefSeq" id="XP_031024910.1">
    <property type="nucleotide sequence ID" value="XM_031169179.1"/>
</dbReference>
<dbReference type="STRING" id="1806994.A0A507C3V8"/>
<evidence type="ECO:0000313" key="3">
    <source>
        <dbReference type="Proteomes" id="UP000319731"/>
    </source>
</evidence>
<dbReference type="Pfam" id="PF00400">
    <property type="entry name" value="WD40"/>
    <property type="match status" value="1"/>
</dbReference>
<dbReference type="Proteomes" id="UP000319731">
    <property type="component" value="Unassembled WGS sequence"/>
</dbReference>
<reference evidence="2 3" key="1">
    <citation type="journal article" date="2019" name="Sci. Rep.">
        <title>Comparative genomics of chytrid fungi reveal insights into the obligate biotrophic and pathogenic lifestyle of Synchytrium endobioticum.</title>
        <authorList>
            <person name="van de Vossenberg B.T.L.H."/>
            <person name="Warris S."/>
            <person name="Nguyen H.D.T."/>
            <person name="van Gent-Pelzer M.P.E."/>
            <person name="Joly D.L."/>
            <person name="van de Geest H.C."/>
            <person name="Bonants P.J.M."/>
            <person name="Smith D.S."/>
            <person name="Levesque C.A."/>
            <person name="van der Lee T.A.J."/>
        </authorList>
    </citation>
    <scope>NUCLEOTIDE SEQUENCE [LARGE SCALE GENOMIC DNA]</scope>
    <source>
        <strain evidence="2 3">JEL517</strain>
    </source>
</reference>
<dbReference type="PANTHER" id="PTHR43991:SF12">
    <property type="entry name" value="WD REPEAT PROTEIN (AFU_ORTHOLOGUE AFUA_8G05640)"/>
    <property type="match status" value="1"/>
</dbReference>
<comment type="caution">
    <text evidence="2">The sequence shown here is derived from an EMBL/GenBank/DDBJ whole genome shotgun (WGS) entry which is preliminary data.</text>
</comment>
<dbReference type="EMBL" id="QEAO01000016">
    <property type="protein sequence ID" value="TPX34068.1"/>
    <property type="molecule type" value="Genomic_DNA"/>
</dbReference>
<dbReference type="InterPro" id="IPR036322">
    <property type="entry name" value="WD40_repeat_dom_sf"/>
</dbReference>
<evidence type="ECO:0000256" key="1">
    <source>
        <dbReference type="SAM" id="MobiDB-lite"/>
    </source>
</evidence>
<dbReference type="GeneID" id="42004476"/>
<sequence>MEFDTEWDLSDIEIQASSADARTEPQNSYSTPVEICASDLKNDIDIQGIDWSQMSVTREEYRRKRTRDYRGNYTNLTPHPHKEIRQTCAAVIPGSIYYAFRYAKVPRRIPIVHFQLRNLLWAANKNEIYYAGDSSVLSWSPIAKRSSTTLDLRLNRLQDVRISTMCAKLGILMLGGFNGEYVLQRPSDGIVSPTKDKQRSASSSTSPSASSRYGRATRSGFVTTSYNGITNHIDIAEARQGTINAIISSNDEFVRIMNLDELKITCSFKFPWAVNCSTLSPDKRMLCVVGDDRETLIADAQSGEILSTLRGHADYSFACAWSPCGRIVATGNQGEALDPTDKTSRLYDVRNMSRPFCLLRRKLSAIRSIRFSDDGKFMAMAEAADFVHVLEMARLHEILEQGDHLVPPSYTPPEIPQYAHSYAQPMDVDEEEQDEIEESSGGDSAANPSSSQPRIGGHDLPCQIIDFFGEISGISFTPGDGEQLYIGNAHESYGCILEYERTRPSIGNLDSMLV</sequence>
<proteinExistence type="predicted"/>
<dbReference type="OrthoDB" id="20669at2759"/>
<dbReference type="Gene3D" id="2.130.10.10">
    <property type="entry name" value="YVTN repeat-like/Quinoprotein amine dehydrogenase"/>
    <property type="match status" value="1"/>
</dbReference>
<organism evidence="2 3">
    <name type="scientific">Synchytrium microbalum</name>
    <dbReference type="NCBI Taxonomy" id="1806994"/>
    <lineage>
        <taxon>Eukaryota</taxon>
        <taxon>Fungi</taxon>
        <taxon>Fungi incertae sedis</taxon>
        <taxon>Chytridiomycota</taxon>
        <taxon>Chytridiomycota incertae sedis</taxon>
        <taxon>Chytridiomycetes</taxon>
        <taxon>Synchytriales</taxon>
        <taxon>Synchytriaceae</taxon>
        <taxon>Synchytrium</taxon>
    </lineage>
</organism>
<dbReference type="AlphaFoldDB" id="A0A507C3V8"/>
<dbReference type="InterPro" id="IPR001680">
    <property type="entry name" value="WD40_rpt"/>
</dbReference>
<feature type="compositionally biased region" description="Acidic residues" evidence="1">
    <location>
        <begin position="427"/>
        <end position="440"/>
    </location>
</feature>
<feature type="region of interest" description="Disordered" evidence="1">
    <location>
        <begin position="427"/>
        <end position="456"/>
    </location>
</feature>
<evidence type="ECO:0000313" key="2">
    <source>
        <dbReference type="EMBL" id="TPX34068.1"/>
    </source>
</evidence>
<feature type="region of interest" description="Disordered" evidence="1">
    <location>
        <begin position="191"/>
        <end position="215"/>
    </location>
</feature>
<dbReference type="InterPro" id="IPR015943">
    <property type="entry name" value="WD40/YVTN_repeat-like_dom_sf"/>
</dbReference>